<comment type="caution">
    <text evidence="10">The sequence shown here is derived from an EMBL/GenBank/DDBJ whole genome shotgun (WGS) entry which is preliminary data.</text>
</comment>
<keyword evidence="11" id="KW-1185">Reference proteome</keyword>
<evidence type="ECO:0000313" key="11">
    <source>
        <dbReference type="Proteomes" id="UP000187209"/>
    </source>
</evidence>
<dbReference type="InterPro" id="IPR017871">
    <property type="entry name" value="ABC_transporter-like_CS"/>
</dbReference>
<dbReference type="PROSITE" id="PS00211">
    <property type="entry name" value="ABC_TRANSPORTER_1"/>
    <property type="match status" value="1"/>
</dbReference>
<dbReference type="InterPro" id="IPR003593">
    <property type="entry name" value="AAA+_ATPase"/>
</dbReference>
<dbReference type="OrthoDB" id="184675at2759"/>
<dbReference type="PROSITE" id="PS50893">
    <property type="entry name" value="ABC_TRANSPORTER_2"/>
    <property type="match status" value="1"/>
</dbReference>
<dbReference type="InterPro" id="IPR003439">
    <property type="entry name" value="ABC_transporter-like_ATP-bd"/>
</dbReference>
<evidence type="ECO:0000256" key="7">
    <source>
        <dbReference type="ARBA" id="ARBA00023136"/>
    </source>
</evidence>
<evidence type="ECO:0000256" key="5">
    <source>
        <dbReference type="ARBA" id="ARBA00022840"/>
    </source>
</evidence>
<dbReference type="AlphaFoldDB" id="A0A1R2BE45"/>
<keyword evidence="5" id="KW-0067">ATP-binding</keyword>
<evidence type="ECO:0000256" key="8">
    <source>
        <dbReference type="SAM" id="Phobius"/>
    </source>
</evidence>
<dbReference type="Pfam" id="PF00005">
    <property type="entry name" value="ABC_tran"/>
    <property type="match status" value="1"/>
</dbReference>
<dbReference type="InterPro" id="IPR043926">
    <property type="entry name" value="ABCG_dom"/>
</dbReference>
<feature type="transmembrane region" description="Helical" evidence="8">
    <location>
        <begin position="364"/>
        <end position="387"/>
    </location>
</feature>
<dbReference type="Proteomes" id="UP000187209">
    <property type="component" value="Unassembled WGS sequence"/>
</dbReference>
<gene>
    <name evidence="10" type="ORF">SteCoe_25922</name>
</gene>
<organism evidence="10 11">
    <name type="scientific">Stentor coeruleus</name>
    <dbReference type="NCBI Taxonomy" id="5963"/>
    <lineage>
        <taxon>Eukaryota</taxon>
        <taxon>Sar</taxon>
        <taxon>Alveolata</taxon>
        <taxon>Ciliophora</taxon>
        <taxon>Postciliodesmatophora</taxon>
        <taxon>Heterotrichea</taxon>
        <taxon>Heterotrichida</taxon>
        <taxon>Stentoridae</taxon>
        <taxon>Stentor</taxon>
    </lineage>
</organism>
<evidence type="ECO:0000259" key="9">
    <source>
        <dbReference type="PROSITE" id="PS50893"/>
    </source>
</evidence>
<feature type="transmembrane region" description="Helical" evidence="8">
    <location>
        <begin position="478"/>
        <end position="498"/>
    </location>
</feature>
<protein>
    <recommendedName>
        <fullName evidence="9">ABC transporter domain-containing protein</fullName>
    </recommendedName>
</protein>
<comment type="subcellular location">
    <subcellularLocation>
        <location evidence="1">Membrane</location>
        <topology evidence="1">Multi-pass membrane protein</topology>
    </subcellularLocation>
</comment>
<accession>A0A1R2BE45</accession>
<dbReference type="InterPro" id="IPR013525">
    <property type="entry name" value="ABC2_TM"/>
</dbReference>
<proteinExistence type="predicted"/>
<keyword evidence="7 8" id="KW-0472">Membrane</keyword>
<dbReference type="GO" id="GO:0016020">
    <property type="term" value="C:membrane"/>
    <property type="evidence" value="ECO:0007669"/>
    <property type="project" value="UniProtKB-SubCell"/>
</dbReference>
<evidence type="ECO:0000256" key="6">
    <source>
        <dbReference type="ARBA" id="ARBA00022989"/>
    </source>
</evidence>
<dbReference type="PANTHER" id="PTHR48041:SF139">
    <property type="entry name" value="PROTEIN SCARLET"/>
    <property type="match status" value="1"/>
</dbReference>
<evidence type="ECO:0000256" key="2">
    <source>
        <dbReference type="ARBA" id="ARBA00022448"/>
    </source>
</evidence>
<dbReference type="GO" id="GO:0005524">
    <property type="term" value="F:ATP binding"/>
    <property type="evidence" value="ECO:0007669"/>
    <property type="project" value="UniProtKB-KW"/>
</dbReference>
<evidence type="ECO:0000256" key="4">
    <source>
        <dbReference type="ARBA" id="ARBA00022741"/>
    </source>
</evidence>
<sequence length="616" mass="69041">MNYLSISHDPHILPTSITDIDKYSKEIVRSGACLTWRDLSVTSIKDKIPKKILKKCSGISYSSEILAVMGSSGSGKTSLVTLIADQFMSHDHLVFTGSVYLNDVHLDRSYFSEYVKFVNQHDILMPTLTAREAMTFSALLQCCGTEDEISEYVSKIIEDLHIDTFADKIIGDTMIRGLSGGEKKLVSIANELISQPSVLVLDEPTSGLDSFNALRVMKVLKQQASLGKNIILTIHQPSSTIFDMLDRLLLISKGKIVYQGLTSDSYRYFANLDFVCPTTINPSDYFDKICHVKNFFCPTDEEKTRLSVLKKGFLTTQLPKIENEIARQFSDAKGLDRRIIKPTNNRKIGVLMRRSFLNSKRHPILFTLRIIQAVSISALNAIIFNNIGYNQISVQNRNGLLFFILDAVCLLSTQVQLLALQSERLLYTKEIKQNYFGIVQYFMSKLVAELPVQILFTFLFCLIQYFAVPLNNENSSKFMIFFSTALLAHMTGAALGYFSGGVANSSEEALILGGAVGIPLMMFAGYFSNVDSVFKGFSWLKYFSPFNYAFEALALNEYEELKLDDGVPDPIKQLNIKGSISSNIAALLALECLYVGVTLITLKIKEKMKIKRRALK</sequence>
<reference evidence="10 11" key="1">
    <citation type="submission" date="2016-11" db="EMBL/GenBank/DDBJ databases">
        <title>The macronuclear genome of Stentor coeruleus: a giant cell with tiny introns.</title>
        <authorList>
            <person name="Slabodnick M."/>
            <person name="Ruby J.G."/>
            <person name="Reiff S.B."/>
            <person name="Swart E.C."/>
            <person name="Gosai S."/>
            <person name="Prabakaran S."/>
            <person name="Witkowska E."/>
            <person name="Larue G.E."/>
            <person name="Fisher S."/>
            <person name="Freeman R.M."/>
            <person name="Gunawardena J."/>
            <person name="Chu W."/>
            <person name="Stover N.A."/>
            <person name="Gregory B.D."/>
            <person name="Nowacki M."/>
            <person name="Derisi J."/>
            <person name="Roy S.W."/>
            <person name="Marshall W.F."/>
            <person name="Sood P."/>
        </authorList>
    </citation>
    <scope>NUCLEOTIDE SEQUENCE [LARGE SCALE GENOMIC DNA]</scope>
    <source>
        <strain evidence="10">WM001</strain>
    </source>
</reference>
<keyword evidence="4" id="KW-0547">Nucleotide-binding</keyword>
<evidence type="ECO:0000256" key="3">
    <source>
        <dbReference type="ARBA" id="ARBA00022692"/>
    </source>
</evidence>
<name>A0A1R2BE45_9CILI</name>
<dbReference type="GO" id="GO:0140359">
    <property type="term" value="F:ABC-type transporter activity"/>
    <property type="evidence" value="ECO:0007669"/>
    <property type="project" value="InterPro"/>
</dbReference>
<dbReference type="Gene3D" id="3.40.50.300">
    <property type="entry name" value="P-loop containing nucleotide triphosphate hydrolases"/>
    <property type="match status" value="1"/>
</dbReference>
<dbReference type="PANTHER" id="PTHR48041">
    <property type="entry name" value="ABC TRANSPORTER G FAMILY MEMBER 28"/>
    <property type="match status" value="1"/>
</dbReference>
<keyword evidence="6 8" id="KW-1133">Transmembrane helix</keyword>
<dbReference type="SMART" id="SM00382">
    <property type="entry name" value="AAA"/>
    <property type="match status" value="1"/>
</dbReference>
<dbReference type="EMBL" id="MPUH01000714">
    <property type="protein sequence ID" value="OMJ75039.1"/>
    <property type="molecule type" value="Genomic_DNA"/>
</dbReference>
<dbReference type="GO" id="GO:0016887">
    <property type="term" value="F:ATP hydrolysis activity"/>
    <property type="evidence" value="ECO:0007669"/>
    <property type="project" value="InterPro"/>
</dbReference>
<dbReference type="InterPro" id="IPR050352">
    <property type="entry name" value="ABCG_transporters"/>
</dbReference>
<keyword evidence="2" id="KW-0813">Transport</keyword>
<dbReference type="SUPFAM" id="SSF52540">
    <property type="entry name" value="P-loop containing nucleoside triphosphate hydrolases"/>
    <property type="match status" value="1"/>
</dbReference>
<dbReference type="Pfam" id="PF01061">
    <property type="entry name" value="ABC2_membrane"/>
    <property type="match status" value="1"/>
</dbReference>
<evidence type="ECO:0000256" key="1">
    <source>
        <dbReference type="ARBA" id="ARBA00004141"/>
    </source>
</evidence>
<evidence type="ECO:0000313" key="10">
    <source>
        <dbReference type="EMBL" id="OMJ75039.1"/>
    </source>
</evidence>
<feature type="transmembrane region" description="Helical" evidence="8">
    <location>
        <begin position="584"/>
        <end position="604"/>
    </location>
</feature>
<keyword evidence="3 8" id="KW-0812">Transmembrane</keyword>
<feature type="transmembrane region" description="Helical" evidence="8">
    <location>
        <begin position="510"/>
        <end position="528"/>
    </location>
</feature>
<feature type="transmembrane region" description="Helical" evidence="8">
    <location>
        <begin position="441"/>
        <end position="466"/>
    </location>
</feature>
<feature type="domain" description="ABC transporter" evidence="9">
    <location>
        <begin position="34"/>
        <end position="278"/>
    </location>
</feature>
<dbReference type="InterPro" id="IPR027417">
    <property type="entry name" value="P-loop_NTPase"/>
</dbReference>
<dbReference type="Pfam" id="PF19055">
    <property type="entry name" value="ABC2_membrane_7"/>
    <property type="match status" value="1"/>
</dbReference>